<keyword evidence="2" id="KW-1133">Transmembrane helix</keyword>
<dbReference type="PANTHER" id="PTHR34502">
    <property type="entry name" value="DUF6594 DOMAIN-CONTAINING PROTEIN-RELATED"/>
    <property type="match status" value="1"/>
</dbReference>
<gene>
    <name evidence="4" type="ORF">APUU_51607S</name>
</gene>
<feature type="transmembrane region" description="Helical" evidence="2">
    <location>
        <begin position="231"/>
        <end position="254"/>
    </location>
</feature>
<reference evidence="4" key="2">
    <citation type="submission" date="2021-02" db="EMBL/GenBank/DDBJ databases">
        <title>Aspergillus puulaauensis MK2 genome sequence.</title>
        <authorList>
            <person name="Futagami T."/>
            <person name="Mori K."/>
            <person name="Kadooka C."/>
            <person name="Tanaka T."/>
        </authorList>
    </citation>
    <scope>NUCLEOTIDE SEQUENCE</scope>
    <source>
        <strain evidence="4">MK2</strain>
    </source>
</reference>
<protein>
    <recommendedName>
        <fullName evidence="3">DUF6594 domain-containing protein</fullName>
    </recommendedName>
</protein>
<evidence type="ECO:0000259" key="3">
    <source>
        <dbReference type="Pfam" id="PF20237"/>
    </source>
</evidence>
<organism evidence="4 5">
    <name type="scientific">Aspergillus puulaauensis</name>
    <dbReference type="NCBI Taxonomy" id="1220207"/>
    <lineage>
        <taxon>Eukaryota</taxon>
        <taxon>Fungi</taxon>
        <taxon>Dikarya</taxon>
        <taxon>Ascomycota</taxon>
        <taxon>Pezizomycotina</taxon>
        <taxon>Eurotiomycetes</taxon>
        <taxon>Eurotiomycetidae</taxon>
        <taxon>Eurotiales</taxon>
        <taxon>Aspergillaceae</taxon>
        <taxon>Aspergillus</taxon>
    </lineage>
</organism>
<feature type="transmembrane region" description="Helical" evidence="2">
    <location>
        <begin position="286"/>
        <end position="302"/>
    </location>
</feature>
<keyword evidence="2" id="KW-0472">Membrane</keyword>
<name>A0A7R7XSF9_9EURO</name>
<dbReference type="InterPro" id="IPR046529">
    <property type="entry name" value="DUF6594"/>
</dbReference>
<dbReference type="EMBL" id="AP024447">
    <property type="protein sequence ID" value="BCS26896.1"/>
    <property type="molecule type" value="Genomic_DNA"/>
</dbReference>
<dbReference type="AlphaFoldDB" id="A0A7R7XSF9"/>
<evidence type="ECO:0000313" key="5">
    <source>
        <dbReference type="Proteomes" id="UP000654913"/>
    </source>
</evidence>
<dbReference type="Proteomes" id="UP000654913">
    <property type="component" value="Chromosome 5"/>
</dbReference>
<evidence type="ECO:0000256" key="1">
    <source>
        <dbReference type="SAM" id="MobiDB-lite"/>
    </source>
</evidence>
<dbReference type="OrthoDB" id="5416037at2759"/>
<dbReference type="GeneID" id="64976901"/>
<reference evidence="4" key="1">
    <citation type="submission" date="2021-01" db="EMBL/GenBank/DDBJ databases">
        <authorList>
            <consortium name="Aspergillus puulaauensis MK2 genome sequencing consortium"/>
            <person name="Kazuki M."/>
            <person name="Futagami T."/>
        </authorList>
    </citation>
    <scope>NUCLEOTIDE SEQUENCE</scope>
    <source>
        <strain evidence="4">MK2</strain>
    </source>
</reference>
<keyword evidence="5" id="KW-1185">Reference proteome</keyword>
<accession>A0A7R7XSF9</accession>
<dbReference type="RefSeq" id="XP_041559090.1">
    <property type="nucleotide sequence ID" value="XM_041706734.1"/>
</dbReference>
<evidence type="ECO:0000313" key="4">
    <source>
        <dbReference type="EMBL" id="BCS26896.1"/>
    </source>
</evidence>
<feature type="domain" description="DUF6594" evidence="3">
    <location>
        <begin position="50"/>
        <end position="298"/>
    </location>
</feature>
<proteinExistence type="predicted"/>
<dbReference type="Pfam" id="PF20237">
    <property type="entry name" value="DUF6594"/>
    <property type="match status" value="1"/>
</dbReference>
<dbReference type="KEGG" id="apuu:APUU_51607S"/>
<keyword evidence="2" id="KW-0812">Transmembrane</keyword>
<feature type="transmembrane region" description="Helical" evidence="2">
    <location>
        <begin position="260"/>
        <end position="279"/>
    </location>
</feature>
<sequence length="303" mass="33896">MVSSTSSASPDEGLPERHTPSTASMSTVPPPQTELTDQEMESDPRKYIGYPHFANDIASDAAFCFFRRFDRLNTRIILSMQNGLSRTEKELDQLDAHCMHPGSDVVDNGTFCLNDQDNECQFPDALRPNQYMASYLQLGACDSVEEKDITSLHTWHKNYENAIAPEEKEYLDHEDLFPVSAQRKAPLLRILNKSKRFRRMGLWEVPAPKTGLPFPVSQDIRFYSSKRKERAVAWAFSITGLLLMVGPVWALSYIPLKPARLGLSTVFAVLFFGLVGIASNAKPQEVLAAAAAYFAVLMVFLGP</sequence>
<dbReference type="PANTHER" id="PTHR34502:SF4">
    <property type="entry name" value="DUF6594 DOMAIN-CONTAINING PROTEIN"/>
    <property type="match status" value="1"/>
</dbReference>
<evidence type="ECO:0000256" key="2">
    <source>
        <dbReference type="SAM" id="Phobius"/>
    </source>
</evidence>
<feature type="region of interest" description="Disordered" evidence="1">
    <location>
        <begin position="1"/>
        <end position="41"/>
    </location>
</feature>